<dbReference type="EMBL" id="JANRMS010000702">
    <property type="protein sequence ID" value="KAJ3535578.1"/>
    <property type="molecule type" value="Genomic_DNA"/>
</dbReference>
<evidence type="ECO:0000313" key="1">
    <source>
        <dbReference type="EMBL" id="KAJ3535578.1"/>
    </source>
</evidence>
<gene>
    <name evidence="1" type="ORF">NM208_g7077</name>
</gene>
<name>A0ACC1SAQ9_9HYPO</name>
<reference evidence="1" key="1">
    <citation type="submission" date="2022-08" db="EMBL/GenBank/DDBJ databases">
        <title>Genome Sequence of Fusarium decemcellulare.</title>
        <authorList>
            <person name="Buettner E."/>
        </authorList>
    </citation>
    <scope>NUCLEOTIDE SEQUENCE</scope>
    <source>
        <strain evidence="1">Babe19</strain>
    </source>
</reference>
<accession>A0ACC1SAQ9</accession>
<keyword evidence="2" id="KW-1185">Reference proteome</keyword>
<dbReference type="Proteomes" id="UP001148629">
    <property type="component" value="Unassembled WGS sequence"/>
</dbReference>
<protein>
    <submittedName>
        <fullName evidence="1">Uncharacterized protein</fullName>
    </submittedName>
</protein>
<sequence>MTDLVIMSLFPAFLSARTGADGFSGDLMRWSNRLTTISTTRPAGQRERGFERRMQTRKTRCDGSHPCATCAATNQDCTYGSEANSRSKNDLILESVLRVEKSLHELRSHISTSSQPGYQHQSHSSPQNPRTNSFGGSTPDTNLRRPSFAVQTPTSQDFRENGNNNLENAVLDSMHTSTTESVLQWPHFDVFPSLRHDGVSIFHLEQARPPLPISSNPIYPYVDAEDINSILTSFERNVNFWYPTMSQSQLQGIRATLESGVPAEDTVHCCLCLLTLALGCASQAVANLRFSRNSEGSDRDKRLRKRKMGDIYFQLALKKIHIAHLQVDSETTQCLFFAAIYFASLVRPLQAWEYLSATATRCMLLLSYPPNRQDADYEERVRRIFWACYILESDYMAELSACPPSGIARVEASVPLPSVYHTHTSEREEEESSLYFLACISMRRLLNRVHQLLYARDSGAAFDHSRFPRIVAELQRQLDDWRDVLPTSFYFSIDTEETATEAGGFLRQRYLTCKGVIYRPYLMWMLSSSHGGTSDVNAIPEVFTKSKACLDACLLHALNLRGFPQTVLIDTWICSLSMSGAMLILLAACQIPALKDLIGPRVTRVGDHLQQLFNHWREISFGADSPSVERSLWLIQQADEFIKESC</sequence>
<evidence type="ECO:0000313" key="2">
    <source>
        <dbReference type="Proteomes" id="UP001148629"/>
    </source>
</evidence>
<comment type="caution">
    <text evidence="1">The sequence shown here is derived from an EMBL/GenBank/DDBJ whole genome shotgun (WGS) entry which is preliminary data.</text>
</comment>
<proteinExistence type="predicted"/>
<organism evidence="1 2">
    <name type="scientific">Fusarium decemcellulare</name>
    <dbReference type="NCBI Taxonomy" id="57161"/>
    <lineage>
        <taxon>Eukaryota</taxon>
        <taxon>Fungi</taxon>
        <taxon>Dikarya</taxon>
        <taxon>Ascomycota</taxon>
        <taxon>Pezizomycotina</taxon>
        <taxon>Sordariomycetes</taxon>
        <taxon>Hypocreomycetidae</taxon>
        <taxon>Hypocreales</taxon>
        <taxon>Nectriaceae</taxon>
        <taxon>Fusarium</taxon>
        <taxon>Fusarium decemcellulare species complex</taxon>
    </lineage>
</organism>